<proteinExistence type="predicted"/>
<evidence type="ECO:0000313" key="3">
    <source>
        <dbReference type="EMBL" id="EPT31722.1"/>
    </source>
</evidence>
<dbReference type="VEuPathDB" id="ToxoDB:TGME49_254390"/>
<feature type="compositionally biased region" description="Basic and acidic residues" evidence="1">
    <location>
        <begin position="509"/>
        <end position="518"/>
    </location>
</feature>
<dbReference type="KEGG" id="tgo:TGME49_254390"/>
<dbReference type="PhylomeDB" id="S8FA84"/>
<dbReference type="SMART" id="SM00516">
    <property type="entry name" value="SEC14"/>
    <property type="match status" value="1"/>
</dbReference>
<dbReference type="PROSITE" id="PS50191">
    <property type="entry name" value="CRAL_TRIO"/>
    <property type="match status" value="1"/>
</dbReference>
<feature type="compositionally biased region" description="Basic and acidic residues" evidence="1">
    <location>
        <begin position="18"/>
        <end position="30"/>
    </location>
</feature>
<reference evidence="3" key="1">
    <citation type="submission" date="2013-04" db="EMBL/GenBank/DDBJ databases">
        <authorList>
            <person name="Sibley D."/>
            <person name="Venepally P."/>
            <person name="Karamycheva S."/>
            <person name="Hadjithomas M."/>
            <person name="Khan A."/>
            <person name="Brunk B."/>
            <person name="Roos D."/>
            <person name="Caler E."/>
            <person name="Lorenzi H."/>
        </authorList>
    </citation>
    <scope>NUCLEOTIDE SEQUENCE [LARGE SCALE GENOMIC DNA]</scope>
    <source>
        <strain evidence="3">ME49</strain>
    </source>
</reference>
<dbReference type="PANTHER" id="PTHR46818:SF1">
    <property type="entry name" value="CHROMOSOME UNDETERMINED SCAFFOLD_125, WHOLE GENOME SHOTGUN SEQUENCE"/>
    <property type="match status" value="1"/>
</dbReference>
<dbReference type="EMBL" id="CM002037">
    <property type="protein sequence ID" value="EPT31722.1"/>
    <property type="molecule type" value="Genomic_DNA"/>
</dbReference>
<dbReference type="GeneID" id="7900074"/>
<sequence>MSAATSPSGLPEQPATVHADDFREVPERATDAAASSSSASSSSSPSTSEPRRQFAPGETALLQSRQLAHSHHAEELTNYTFPPMTEEELDNFGWQWCLDVVTPPSPHCIPVEALTHKATAEETFKIFFKGTSKEVCIRQIFFHLPLSEDEQLWLSDFRALCAEKKWIIPYFLEPHLLRVLWFCKRKYPDDPLNKSLEHAQQMVEWRREFYPLSDKDPELAELLKLGAMYWVGRDPSLRPLLIVRLSRLPKATTPELFKKLTIFCFEWALRFLMVPGVVETCVVLFDVRAVPLHQFPVSALTDMVNTLTKQFPFRLHRMWIINDSFFVQTVWSIAKQFLTEVQQQKMKFFRTGFEVELLKDYAAHQLEKHYGGSRDEIRVFYPFPLAPGPFNIDAERPRETLPAELPMLAVDRFTTFGVVWEGACRLPIQWSAECSHVFAACGIPAPPPAASLEDAEAAEALAAEAAGQAVRSQTIKAYKSMVSLRKKPSVFSLLRRQGCSLAPAGEAPRPADDGHQCEQEETTTTEEKTEKERVEPAAVVEKEVGRGTEKAGEQEGEKEETNGQDETQNLLGAAEARGLVGEEISRRLSKPAEAMQGAEDNAQNSEEEKPQAHAERKTERAGDGKEAEKTRHDAASAEAEAAQATSQESPGGPPESKNSTRASPTAAPVEKVKSKKCCGACKIQ</sequence>
<feature type="region of interest" description="Disordered" evidence="1">
    <location>
        <begin position="1"/>
        <end position="54"/>
    </location>
</feature>
<dbReference type="OrthoDB" id="7777654at2759"/>
<feature type="domain" description="CRAL-TRIO" evidence="2">
    <location>
        <begin position="218"/>
        <end position="378"/>
    </location>
</feature>
<dbReference type="EMBL" id="KE138817">
    <property type="protein sequence ID" value="EPT31722.1"/>
    <property type="molecule type" value="Genomic_DNA"/>
</dbReference>
<dbReference type="CDD" id="cd00170">
    <property type="entry name" value="SEC14"/>
    <property type="match status" value="1"/>
</dbReference>
<evidence type="ECO:0000256" key="1">
    <source>
        <dbReference type="SAM" id="MobiDB-lite"/>
    </source>
</evidence>
<name>S8FA84_TOXGM</name>
<dbReference type="RefSeq" id="XP_018638136.1">
    <property type="nucleotide sequence ID" value="XM_018781055.1"/>
</dbReference>
<dbReference type="Proteomes" id="UP000001529">
    <property type="component" value="Chromosome III"/>
</dbReference>
<dbReference type="PANTHER" id="PTHR46818">
    <property type="entry name" value="DOMAIN-CONTAINING PROTEIN, PUTATIVE-RELATED"/>
    <property type="match status" value="1"/>
</dbReference>
<dbReference type="Pfam" id="PF00650">
    <property type="entry name" value="CRAL_TRIO"/>
    <property type="match status" value="1"/>
</dbReference>
<dbReference type="InterPro" id="IPR001251">
    <property type="entry name" value="CRAL-TRIO_dom"/>
</dbReference>
<dbReference type="AlphaFoldDB" id="S8FA84"/>
<feature type="compositionally biased region" description="Low complexity" evidence="1">
    <location>
        <begin position="636"/>
        <end position="649"/>
    </location>
</feature>
<dbReference type="SUPFAM" id="SSF52087">
    <property type="entry name" value="CRAL/TRIO domain"/>
    <property type="match status" value="1"/>
</dbReference>
<accession>S8FA84</accession>
<dbReference type="SwissPalm" id="S8FA84"/>
<feature type="region of interest" description="Disordered" evidence="1">
    <location>
        <begin position="502"/>
        <end position="684"/>
    </location>
</feature>
<feature type="compositionally biased region" description="Basic and acidic residues" evidence="1">
    <location>
        <begin position="525"/>
        <end position="561"/>
    </location>
</feature>
<dbReference type="InterPro" id="IPR036865">
    <property type="entry name" value="CRAL-TRIO_dom_sf"/>
</dbReference>
<gene>
    <name evidence="3" type="ORF">TGME49_254390</name>
</gene>
<feature type="compositionally biased region" description="Basic and acidic residues" evidence="1">
    <location>
        <begin position="606"/>
        <end position="635"/>
    </location>
</feature>
<evidence type="ECO:0000313" key="4">
    <source>
        <dbReference type="Proteomes" id="UP000001529"/>
    </source>
</evidence>
<keyword evidence="4" id="KW-1185">Reference proteome</keyword>
<dbReference type="Gene3D" id="3.40.525.10">
    <property type="entry name" value="CRAL-TRIO lipid binding domain"/>
    <property type="match status" value="1"/>
</dbReference>
<organism evidence="3 4">
    <name type="scientific">Toxoplasma gondii (strain ATCC 50611 / Me49)</name>
    <dbReference type="NCBI Taxonomy" id="508771"/>
    <lineage>
        <taxon>Eukaryota</taxon>
        <taxon>Sar</taxon>
        <taxon>Alveolata</taxon>
        <taxon>Apicomplexa</taxon>
        <taxon>Conoidasida</taxon>
        <taxon>Coccidia</taxon>
        <taxon>Eucoccidiorida</taxon>
        <taxon>Eimeriorina</taxon>
        <taxon>Sarcocystidae</taxon>
        <taxon>Toxoplasma</taxon>
    </lineage>
</organism>
<protein>
    <submittedName>
        <fullName evidence="3">CRAL/TRIO domain-containing protein</fullName>
    </submittedName>
</protein>
<feature type="compositionally biased region" description="Low complexity" evidence="1">
    <location>
        <begin position="32"/>
        <end position="48"/>
    </location>
</feature>
<evidence type="ECO:0000259" key="2">
    <source>
        <dbReference type="PROSITE" id="PS50191"/>
    </source>
</evidence>